<evidence type="ECO:0000259" key="21">
    <source>
        <dbReference type="PROSITE" id="PS51385"/>
    </source>
</evidence>
<dbReference type="Proteomes" id="UP000594118">
    <property type="component" value="Chromosome"/>
</dbReference>
<dbReference type="InterPro" id="IPR004443">
    <property type="entry name" value="YjeF_N_dom"/>
</dbReference>
<evidence type="ECO:0000256" key="13">
    <source>
        <dbReference type="ARBA" id="ARBA00023268"/>
    </source>
</evidence>
<evidence type="ECO:0000256" key="5">
    <source>
        <dbReference type="ARBA" id="ARBA00022723"/>
    </source>
</evidence>
<evidence type="ECO:0000259" key="20">
    <source>
        <dbReference type="PROSITE" id="PS51383"/>
    </source>
</evidence>
<dbReference type="EC" id="5.1.99.6" evidence="19"/>
<dbReference type="GO" id="GO:0110051">
    <property type="term" value="P:metabolite repair"/>
    <property type="evidence" value="ECO:0007669"/>
    <property type="project" value="TreeGrafter"/>
</dbReference>
<proteinExistence type="inferred from homology"/>
<accession>A0A7L9WHK6</accession>
<comment type="similarity">
    <text evidence="4 19">In the C-terminal section; belongs to the NnrD/CARKD family.</text>
</comment>
<comment type="cofactor">
    <cofactor evidence="18 19">
        <name>K(+)</name>
        <dbReference type="ChEBI" id="CHEBI:29103"/>
    </cofactor>
    <text evidence="18 19">Binds 1 potassium ion per subunit.</text>
</comment>
<comment type="function">
    <text evidence="18">Catalyzes the epimerization of the S- and R-forms of NAD(P)HX, a damaged form of NAD(P)H that is a result of enzymatic or heat-dependent hydration. This is a prerequisite for the S-specific NAD(P)H-hydrate dehydratase to allow the repair of both epimers of NAD(P)HX.</text>
</comment>
<evidence type="ECO:0000256" key="19">
    <source>
        <dbReference type="PIRNR" id="PIRNR017184"/>
    </source>
</evidence>
<evidence type="ECO:0000256" key="1">
    <source>
        <dbReference type="ARBA" id="ARBA00000013"/>
    </source>
</evidence>
<feature type="binding site" evidence="18">
    <location>
        <position position="135"/>
    </location>
    <ligand>
        <name>K(+)</name>
        <dbReference type="ChEBI" id="CHEBI:29103"/>
    </ligand>
</feature>
<dbReference type="GO" id="GO:0046872">
    <property type="term" value="F:metal ion binding"/>
    <property type="evidence" value="ECO:0007669"/>
    <property type="project" value="UniProtKB-UniRule"/>
</dbReference>
<dbReference type="InterPro" id="IPR000631">
    <property type="entry name" value="CARKD"/>
</dbReference>
<feature type="binding site" evidence="18">
    <location>
        <position position="64"/>
    </location>
    <ligand>
        <name>K(+)</name>
        <dbReference type="ChEBI" id="CHEBI:29103"/>
    </ligand>
</feature>
<feature type="binding site" evidence="17">
    <location>
        <position position="463"/>
    </location>
    <ligand>
        <name>AMP</name>
        <dbReference type="ChEBI" id="CHEBI:456215"/>
    </ligand>
</feature>
<organism evidence="22 23">
    <name type="scientific">Pseudooceanicola spongiae</name>
    <dbReference type="NCBI Taxonomy" id="2613965"/>
    <lineage>
        <taxon>Bacteria</taxon>
        <taxon>Pseudomonadati</taxon>
        <taxon>Pseudomonadota</taxon>
        <taxon>Alphaproteobacteria</taxon>
        <taxon>Rhodobacterales</taxon>
        <taxon>Paracoccaceae</taxon>
        <taxon>Pseudooceanicola</taxon>
    </lineage>
</organism>
<dbReference type="KEGG" id="pshq:F3W81_02180"/>
<feature type="binding site" evidence="18">
    <location>
        <position position="171"/>
    </location>
    <ligand>
        <name>K(+)</name>
        <dbReference type="ChEBI" id="CHEBI:29103"/>
    </ligand>
</feature>
<dbReference type="GO" id="GO:0046496">
    <property type="term" value="P:nicotinamide nucleotide metabolic process"/>
    <property type="evidence" value="ECO:0007669"/>
    <property type="project" value="UniProtKB-UniRule"/>
</dbReference>
<dbReference type="CDD" id="cd01171">
    <property type="entry name" value="YXKO-related"/>
    <property type="match status" value="1"/>
</dbReference>
<comment type="similarity">
    <text evidence="17">Belongs to the NnrD/CARKD family.</text>
</comment>
<evidence type="ECO:0000256" key="6">
    <source>
        <dbReference type="ARBA" id="ARBA00022741"/>
    </source>
</evidence>
<reference evidence="22 23" key="1">
    <citation type="submission" date="2019-10" db="EMBL/GenBank/DDBJ databases">
        <title>Pseudopuniceibacterium sp. HQ09 islated from Antarctica.</title>
        <authorList>
            <person name="Liao L."/>
            <person name="Su S."/>
            <person name="Chen B."/>
            <person name="Yu Y."/>
        </authorList>
    </citation>
    <scope>NUCLEOTIDE SEQUENCE [LARGE SCALE GENOMIC DNA]</scope>
    <source>
        <strain evidence="22 23">HQ09</strain>
    </source>
</reference>
<feature type="binding site" evidence="18">
    <location>
        <position position="168"/>
    </location>
    <ligand>
        <name>(6S)-NADPHX</name>
        <dbReference type="ChEBI" id="CHEBI:64076"/>
    </ligand>
</feature>
<feature type="binding site" evidence="17">
    <location>
        <position position="270"/>
    </location>
    <ligand>
        <name>(6S)-NADPHX</name>
        <dbReference type="ChEBI" id="CHEBI:64076"/>
    </ligand>
</feature>
<evidence type="ECO:0000256" key="15">
    <source>
        <dbReference type="ARBA" id="ARBA00048238"/>
    </source>
</evidence>
<comment type="subunit">
    <text evidence="17">Homotetramer.</text>
</comment>
<dbReference type="SUPFAM" id="SSF64153">
    <property type="entry name" value="YjeF N-terminal domain-like"/>
    <property type="match status" value="1"/>
</dbReference>
<dbReference type="PROSITE" id="PS01050">
    <property type="entry name" value="YJEF_C_2"/>
    <property type="match status" value="1"/>
</dbReference>
<dbReference type="RefSeq" id="WP_193082045.1">
    <property type="nucleotide sequence ID" value="NZ_CP045201.1"/>
</dbReference>
<keyword evidence="6 17" id="KW-0547">Nucleotide-binding</keyword>
<keyword evidence="10 17" id="KW-0520">NAD</keyword>
<comment type="similarity">
    <text evidence="3 19">In the N-terminal section; belongs to the NnrE/AIBP family.</text>
</comment>
<protein>
    <recommendedName>
        <fullName evidence="19">Bifunctional NAD(P)H-hydrate repair enzyme</fullName>
    </recommendedName>
    <alternativeName>
        <fullName evidence="19">Nicotinamide nucleotide repair protein</fullName>
    </alternativeName>
    <domain>
        <recommendedName>
            <fullName evidence="19">ADP-dependent (S)-NAD(P)H-hydrate dehydratase</fullName>
            <ecNumber evidence="19">4.2.1.136</ecNumber>
        </recommendedName>
        <alternativeName>
            <fullName evidence="19">ADP-dependent NAD(P)HX dehydratase</fullName>
        </alternativeName>
    </domain>
    <domain>
        <recommendedName>
            <fullName evidence="19">NAD(P)H-hydrate epimerase</fullName>
            <ecNumber evidence="19">5.1.99.6</ecNumber>
        </recommendedName>
    </domain>
</protein>
<dbReference type="PROSITE" id="PS51383">
    <property type="entry name" value="YJEF_C_3"/>
    <property type="match status" value="1"/>
</dbReference>
<dbReference type="InterPro" id="IPR029056">
    <property type="entry name" value="Ribokinase-like"/>
</dbReference>
<evidence type="ECO:0000256" key="8">
    <source>
        <dbReference type="ARBA" id="ARBA00022857"/>
    </source>
</evidence>
<comment type="function">
    <text evidence="14 19">Bifunctional enzyme that catalyzes the epimerization of the S- and R-forms of NAD(P)HX and the dehydration of the S-form of NAD(P)HX at the expense of ADP, which is converted to AMP. This allows the repair of both epimers of NAD(P)HX, a damaged form of NAD(P)H that is a result of enzymatic or heat-dependent hydration.</text>
</comment>
<comment type="cofactor">
    <cofactor evidence="17">
        <name>Mg(2+)</name>
        <dbReference type="ChEBI" id="CHEBI:18420"/>
    </cofactor>
</comment>
<dbReference type="HAMAP" id="MF_01965">
    <property type="entry name" value="NADHX_dehydratase"/>
    <property type="match status" value="1"/>
</dbReference>
<feature type="domain" description="YjeF C-terminal" evidence="20">
    <location>
        <begin position="235"/>
        <end position="518"/>
    </location>
</feature>
<dbReference type="GO" id="GO:0052856">
    <property type="term" value="F:NAD(P)HX epimerase activity"/>
    <property type="evidence" value="ECO:0007669"/>
    <property type="project" value="UniProtKB-UniRule"/>
</dbReference>
<evidence type="ECO:0000256" key="10">
    <source>
        <dbReference type="ARBA" id="ARBA00023027"/>
    </source>
</evidence>
<comment type="catalytic activity">
    <reaction evidence="15 17 19">
        <text>(6S)-NADHX + ADP = AMP + phosphate + NADH + H(+)</text>
        <dbReference type="Rhea" id="RHEA:32223"/>
        <dbReference type="ChEBI" id="CHEBI:15378"/>
        <dbReference type="ChEBI" id="CHEBI:43474"/>
        <dbReference type="ChEBI" id="CHEBI:57945"/>
        <dbReference type="ChEBI" id="CHEBI:64074"/>
        <dbReference type="ChEBI" id="CHEBI:456215"/>
        <dbReference type="ChEBI" id="CHEBI:456216"/>
        <dbReference type="EC" id="4.2.1.136"/>
    </reaction>
</comment>
<evidence type="ECO:0000256" key="17">
    <source>
        <dbReference type="HAMAP-Rule" id="MF_01965"/>
    </source>
</evidence>
<comment type="caution">
    <text evidence="18">Lacks conserved residue(s) required for the propagation of feature annotation.</text>
</comment>
<dbReference type="GO" id="GO:0052855">
    <property type="term" value="F:ADP-dependent NAD(P)H-hydrate dehydratase activity"/>
    <property type="evidence" value="ECO:0007669"/>
    <property type="project" value="UniProtKB-UniRule"/>
</dbReference>
<feature type="binding site" evidence="17">
    <location>
        <begin position="430"/>
        <end position="434"/>
    </location>
    <ligand>
        <name>AMP</name>
        <dbReference type="ChEBI" id="CHEBI:456215"/>
    </ligand>
</feature>
<keyword evidence="8 17" id="KW-0521">NADP</keyword>
<feature type="binding site" evidence="17">
    <location>
        <position position="385"/>
    </location>
    <ligand>
        <name>(6S)-NADPHX</name>
        <dbReference type="ChEBI" id="CHEBI:64076"/>
    </ligand>
</feature>
<keyword evidence="23" id="KW-1185">Reference proteome</keyword>
<keyword evidence="12 17" id="KW-0456">Lyase</keyword>
<evidence type="ECO:0000256" key="7">
    <source>
        <dbReference type="ARBA" id="ARBA00022840"/>
    </source>
</evidence>
<evidence type="ECO:0000256" key="2">
    <source>
        <dbReference type="ARBA" id="ARBA00000909"/>
    </source>
</evidence>
<feature type="domain" description="YjeF N-terminal" evidence="21">
    <location>
        <begin position="10"/>
        <end position="227"/>
    </location>
</feature>
<dbReference type="SUPFAM" id="SSF53613">
    <property type="entry name" value="Ribokinase-like"/>
    <property type="match status" value="1"/>
</dbReference>
<evidence type="ECO:0000256" key="18">
    <source>
        <dbReference type="HAMAP-Rule" id="MF_01966"/>
    </source>
</evidence>
<keyword evidence="11 18" id="KW-0413">Isomerase</keyword>
<dbReference type="GO" id="GO:0005524">
    <property type="term" value="F:ATP binding"/>
    <property type="evidence" value="ECO:0007669"/>
    <property type="project" value="UniProtKB-UniRule"/>
</dbReference>
<dbReference type="NCBIfam" id="TIGR00196">
    <property type="entry name" value="yjeF_cterm"/>
    <property type="match status" value="1"/>
</dbReference>
<dbReference type="PIRSF" id="PIRSF017184">
    <property type="entry name" value="Nnr"/>
    <property type="match status" value="1"/>
</dbReference>
<dbReference type="HAMAP" id="MF_01966">
    <property type="entry name" value="NADHX_epimerase"/>
    <property type="match status" value="1"/>
</dbReference>
<keyword evidence="7 17" id="KW-0067">ATP-binding</keyword>
<dbReference type="Pfam" id="PF03853">
    <property type="entry name" value="YjeF_N"/>
    <property type="match status" value="1"/>
</dbReference>
<keyword evidence="13" id="KW-0511">Multifunctional enzyme</keyword>
<dbReference type="AlphaFoldDB" id="A0A7L9WHK6"/>
<evidence type="ECO:0000256" key="3">
    <source>
        <dbReference type="ARBA" id="ARBA00006001"/>
    </source>
</evidence>
<feature type="binding site" evidence="18">
    <location>
        <begin position="63"/>
        <end position="67"/>
    </location>
    <ligand>
        <name>(6S)-NADPHX</name>
        <dbReference type="ChEBI" id="CHEBI:64076"/>
    </ligand>
</feature>
<comment type="catalytic activity">
    <reaction evidence="2 18 19">
        <text>(6R)-NADPHX = (6S)-NADPHX</text>
        <dbReference type="Rhea" id="RHEA:32227"/>
        <dbReference type="ChEBI" id="CHEBI:64076"/>
        <dbReference type="ChEBI" id="CHEBI:64077"/>
        <dbReference type="EC" id="5.1.99.6"/>
    </reaction>
</comment>
<dbReference type="InterPro" id="IPR017953">
    <property type="entry name" value="Carbohydrate_kinase_pred_CS"/>
</dbReference>
<dbReference type="Gene3D" id="3.40.50.10260">
    <property type="entry name" value="YjeF N-terminal domain"/>
    <property type="match status" value="1"/>
</dbReference>
<feature type="binding site" evidence="17">
    <location>
        <position position="333"/>
    </location>
    <ligand>
        <name>(6S)-NADPHX</name>
        <dbReference type="ChEBI" id="CHEBI:64076"/>
    </ligand>
</feature>
<dbReference type="InterPro" id="IPR030677">
    <property type="entry name" value="Nnr"/>
</dbReference>
<feature type="binding site" evidence="17">
    <location>
        <position position="464"/>
    </location>
    <ligand>
        <name>(6S)-NADPHX</name>
        <dbReference type="ChEBI" id="CHEBI:64076"/>
    </ligand>
</feature>
<dbReference type="EC" id="4.2.1.136" evidence="19"/>
<dbReference type="Gene3D" id="3.40.1190.20">
    <property type="match status" value="1"/>
</dbReference>
<evidence type="ECO:0000256" key="4">
    <source>
        <dbReference type="ARBA" id="ARBA00009524"/>
    </source>
</evidence>
<evidence type="ECO:0000313" key="23">
    <source>
        <dbReference type="Proteomes" id="UP000594118"/>
    </source>
</evidence>
<dbReference type="EMBL" id="CP045201">
    <property type="protein sequence ID" value="QOL79729.1"/>
    <property type="molecule type" value="Genomic_DNA"/>
</dbReference>
<evidence type="ECO:0000256" key="16">
    <source>
        <dbReference type="ARBA" id="ARBA00049209"/>
    </source>
</evidence>
<evidence type="ECO:0000313" key="22">
    <source>
        <dbReference type="EMBL" id="QOL79729.1"/>
    </source>
</evidence>
<gene>
    <name evidence="17" type="primary">nnrD</name>
    <name evidence="18" type="synonym">nnrE</name>
    <name evidence="22" type="ORF">F3W81_02180</name>
</gene>
<comment type="catalytic activity">
    <reaction evidence="1 18 19">
        <text>(6R)-NADHX = (6S)-NADHX</text>
        <dbReference type="Rhea" id="RHEA:32215"/>
        <dbReference type="ChEBI" id="CHEBI:64074"/>
        <dbReference type="ChEBI" id="CHEBI:64075"/>
        <dbReference type="EC" id="5.1.99.6"/>
    </reaction>
</comment>
<sequence>MSNLMTGGQMRTHEQAVIGGGSVTGLALMQRAGQGVFDAISQAFPELSDACGRRALILCGPGNNGGDGFVVAHLLAAAGWAVDVALLGEAGHLPPDAAANHARWVGTGAKRRDVLSLDQVVPLIAAQGAPDLVVDAVFGTGLRRGLSADVVEALRVSIEAARHSVAVDILSGLCADSGKWLGQAADLTVDLTVTFHTAKPGHYLAAGGRATRRLVIVDIGLPVQSARIEDAELIDAPAYSGEVARKDPASHKYGSGHALVLSGGPGRTGAARLAARAALRIGAGLVTIAVPPGAQQEVACQITAIMLTRVADSEALGVVLEDKRYSALCLGPGLGVGERTRSLVSEALSAGRSVVLDADALTSFADDPMSLFEQVRGADVVLTPHGGEFARLFPDLAEQLRAVAETGPAVSKIDVVRAAAARAGCTVLLKGADTVIAAPDGRVRVHAACRERAAPWLATAGAGDVLAGFVTGLMARGLEPLEAASHATWLHVECARAFGPGLIAEDLPEALPGVLKALL</sequence>
<keyword evidence="9 18" id="KW-0630">Potassium</keyword>
<comment type="function">
    <text evidence="17">Catalyzes the dehydration of the S-form of NAD(P)HX at the expense of ADP, which is converted to AMP. Together with NAD(P)HX epimerase, which catalyzes the epimerization of the S- and R-forms, the enzyme allows the repair of both epimers of NAD(P)HX, a damaged form of NAD(P)H that is a result of enzymatic or heat-dependent hydration.</text>
</comment>
<dbReference type="PROSITE" id="PS51385">
    <property type="entry name" value="YJEF_N"/>
    <property type="match status" value="1"/>
</dbReference>
<comment type="similarity">
    <text evidence="18">Belongs to the NnrE/AIBP family.</text>
</comment>
<keyword evidence="5 18" id="KW-0479">Metal-binding</keyword>
<comment type="catalytic activity">
    <reaction evidence="16 17 19">
        <text>(6S)-NADPHX + ADP = AMP + phosphate + NADPH + H(+)</text>
        <dbReference type="Rhea" id="RHEA:32235"/>
        <dbReference type="ChEBI" id="CHEBI:15378"/>
        <dbReference type="ChEBI" id="CHEBI:43474"/>
        <dbReference type="ChEBI" id="CHEBI:57783"/>
        <dbReference type="ChEBI" id="CHEBI:64076"/>
        <dbReference type="ChEBI" id="CHEBI:456215"/>
        <dbReference type="ChEBI" id="CHEBI:456216"/>
        <dbReference type="EC" id="4.2.1.136"/>
    </reaction>
</comment>
<dbReference type="PANTHER" id="PTHR12592">
    <property type="entry name" value="ATP-DEPENDENT (S)-NAD(P)H-HYDRATE DEHYDRATASE FAMILY MEMBER"/>
    <property type="match status" value="1"/>
</dbReference>
<evidence type="ECO:0000256" key="9">
    <source>
        <dbReference type="ARBA" id="ARBA00022958"/>
    </source>
</evidence>
<evidence type="ECO:0000256" key="12">
    <source>
        <dbReference type="ARBA" id="ARBA00023239"/>
    </source>
</evidence>
<evidence type="ECO:0000256" key="11">
    <source>
        <dbReference type="ARBA" id="ARBA00023235"/>
    </source>
</evidence>
<evidence type="ECO:0000256" key="14">
    <source>
        <dbReference type="ARBA" id="ARBA00025153"/>
    </source>
</evidence>
<dbReference type="PANTHER" id="PTHR12592:SF0">
    <property type="entry name" value="ATP-DEPENDENT (S)-NAD(P)H-HYDRATE DEHYDRATASE"/>
    <property type="match status" value="1"/>
</dbReference>
<name>A0A7L9WHK6_9RHOB</name>
<dbReference type="NCBIfam" id="TIGR00197">
    <property type="entry name" value="yjeF_nterm"/>
    <property type="match status" value="1"/>
</dbReference>
<dbReference type="Pfam" id="PF01256">
    <property type="entry name" value="Carb_kinase"/>
    <property type="match status" value="1"/>
</dbReference>
<dbReference type="InterPro" id="IPR036652">
    <property type="entry name" value="YjeF_N_dom_sf"/>
</dbReference>